<keyword evidence="2" id="KW-1185">Reference proteome</keyword>
<gene>
    <name evidence="1" type="ORF">SAMN05444267_100651</name>
</gene>
<proteinExistence type="predicted"/>
<dbReference type="InterPro" id="IPR015422">
    <property type="entry name" value="PyrdxlP-dep_Trfase_small"/>
</dbReference>
<dbReference type="InterPro" id="IPR015424">
    <property type="entry name" value="PyrdxlP-dep_Trfase"/>
</dbReference>
<reference evidence="2" key="1">
    <citation type="submission" date="2016-11" db="EMBL/GenBank/DDBJ databases">
        <authorList>
            <person name="Varghese N."/>
            <person name="Submissions S."/>
        </authorList>
    </citation>
    <scope>NUCLEOTIDE SEQUENCE [LARGE SCALE GENOMIC DNA]</scope>
    <source>
        <strain evidence="2">DSM 26899</strain>
    </source>
</reference>
<dbReference type="STRING" id="1302687.SAMN05444267_100651"/>
<evidence type="ECO:0000313" key="2">
    <source>
        <dbReference type="Proteomes" id="UP000184364"/>
    </source>
</evidence>
<organism evidence="1 2">
    <name type="scientific">Chryseobacterium polytrichastri</name>
    <dbReference type="NCBI Taxonomy" id="1302687"/>
    <lineage>
        <taxon>Bacteria</taxon>
        <taxon>Pseudomonadati</taxon>
        <taxon>Bacteroidota</taxon>
        <taxon>Flavobacteriia</taxon>
        <taxon>Flavobacteriales</taxon>
        <taxon>Weeksellaceae</taxon>
        <taxon>Chryseobacterium group</taxon>
        <taxon>Chryseobacterium</taxon>
    </lineage>
</organism>
<dbReference type="EMBL" id="FRAV01000006">
    <property type="protein sequence ID" value="SHK64435.1"/>
    <property type="molecule type" value="Genomic_DNA"/>
</dbReference>
<dbReference type="GO" id="GO:0008483">
    <property type="term" value="F:transaminase activity"/>
    <property type="evidence" value="ECO:0007669"/>
    <property type="project" value="UniProtKB-KW"/>
</dbReference>
<dbReference type="Proteomes" id="UP000184364">
    <property type="component" value="Unassembled WGS sequence"/>
</dbReference>
<keyword evidence="1" id="KW-0808">Transferase</keyword>
<keyword evidence="1" id="KW-0032">Aminotransferase</keyword>
<name>A0A1M6U586_9FLAO</name>
<dbReference type="Gene3D" id="3.90.1150.10">
    <property type="entry name" value="Aspartate Aminotransferase, domain 1"/>
    <property type="match status" value="1"/>
</dbReference>
<dbReference type="AlphaFoldDB" id="A0A1M6U586"/>
<dbReference type="OrthoDB" id="9810913at2"/>
<accession>A0A1M6U586</accession>
<protein>
    <submittedName>
        <fullName evidence="1">DegT/DnrJ/EryC1/StrS aminotransferase family protein</fullName>
    </submittedName>
</protein>
<dbReference type="SUPFAM" id="SSF53383">
    <property type="entry name" value="PLP-dependent transferases"/>
    <property type="match status" value="1"/>
</dbReference>
<dbReference type="Pfam" id="PF01041">
    <property type="entry name" value="DegT_DnrJ_EryC1"/>
    <property type="match status" value="1"/>
</dbReference>
<sequence>MKVLGNGVKKSQKNHDFYQQIFKDIDGVNLFSAINEDFYSNYWLNTVLIDDCILSKENVKDFFSQNNIETRYLWNPIHLQPLYNKYIFLEVIFLV</sequence>
<dbReference type="InterPro" id="IPR000653">
    <property type="entry name" value="DegT/StrS_aminotransferase"/>
</dbReference>
<evidence type="ECO:0000313" key="1">
    <source>
        <dbReference type="EMBL" id="SHK64435.1"/>
    </source>
</evidence>